<keyword evidence="3 5" id="KW-0732">Signal</keyword>
<name>A0AAD4XQY5_9MAGN</name>
<keyword evidence="8" id="KW-1185">Reference proteome</keyword>
<evidence type="ECO:0000256" key="4">
    <source>
        <dbReference type="ARBA" id="ARBA00022825"/>
    </source>
</evidence>
<dbReference type="GO" id="GO:0006508">
    <property type="term" value="P:proteolysis"/>
    <property type="evidence" value="ECO:0007669"/>
    <property type="project" value="UniProtKB-KW"/>
</dbReference>
<dbReference type="InterPro" id="IPR037045">
    <property type="entry name" value="S8pro/Inhibitor_I9_sf"/>
</dbReference>
<evidence type="ECO:0000313" key="7">
    <source>
        <dbReference type="EMBL" id="KAI3934846.1"/>
    </source>
</evidence>
<dbReference type="InterPro" id="IPR036852">
    <property type="entry name" value="Peptidase_S8/S53_dom_sf"/>
</dbReference>
<evidence type="ECO:0000259" key="6">
    <source>
        <dbReference type="Pfam" id="PF05922"/>
    </source>
</evidence>
<reference evidence="7" key="1">
    <citation type="submission" date="2022-04" db="EMBL/GenBank/DDBJ databases">
        <title>A functionally conserved STORR gene fusion in Papaver species that diverged 16.8 million years ago.</title>
        <authorList>
            <person name="Catania T."/>
        </authorList>
    </citation>
    <scope>NUCLEOTIDE SEQUENCE</scope>
    <source>
        <strain evidence="7">S-188037</strain>
    </source>
</reference>
<organism evidence="7 8">
    <name type="scientific">Papaver atlanticum</name>
    <dbReference type="NCBI Taxonomy" id="357466"/>
    <lineage>
        <taxon>Eukaryota</taxon>
        <taxon>Viridiplantae</taxon>
        <taxon>Streptophyta</taxon>
        <taxon>Embryophyta</taxon>
        <taxon>Tracheophyta</taxon>
        <taxon>Spermatophyta</taxon>
        <taxon>Magnoliopsida</taxon>
        <taxon>Ranunculales</taxon>
        <taxon>Papaveraceae</taxon>
        <taxon>Papaveroideae</taxon>
        <taxon>Papaver</taxon>
    </lineage>
</organism>
<proteinExistence type="inferred from homology"/>
<comment type="similarity">
    <text evidence="1">Belongs to the peptidase S8 family.</text>
</comment>
<feature type="chain" id="PRO_5041990897" description="Inhibitor I9 domain-containing protein" evidence="5">
    <location>
        <begin position="28"/>
        <end position="169"/>
    </location>
</feature>
<feature type="signal peptide" evidence="5">
    <location>
        <begin position="1"/>
        <end position="27"/>
    </location>
</feature>
<gene>
    <name evidence="7" type="ORF">MKW98_000241</name>
</gene>
<evidence type="ECO:0000313" key="8">
    <source>
        <dbReference type="Proteomes" id="UP001202328"/>
    </source>
</evidence>
<feature type="domain" description="Inhibitor I9" evidence="6">
    <location>
        <begin position="32"/>
        <end position="108"/>
    </location>
</feature>
<dbReference type="EMBL" id="JAJJMB010006381">
    <property type="protein sequence ID" value="KAI3934846.1"/>
    <property type="molecule type" value="Genomic_DNA"/>
</dbReference>
<keyword evidence="2" id="KW-0645">Protease</keyword>
<keyword evidence="4" id="KW-0378">Hydrolase</keyword>
<dbReference type="GO" id="GO:0004252">
    <property type="term" value="F:serine-type endopeptidase activity"/>
    <property type="evidence" value="ECO:0007669"/>
    <property type="project" value="InterPro"/>
</dbReference>
<dbReference type="AlphaFoldDB" id="A0AAD4XQY5"/>
<sequence length="169" mass="19239">MENMMKKYLPLHLFSLLLILLPLLSTCDDQQVYIIYFGEHESGGKTIQEIEDSHHSYLLSVKSSEKDARDSLLYNYKNIINGFAALLTADEASKLSEMEEVVSAFPSKQHTWSIQTTRSWDFMGLDEKDSNSNNYFKPRTNNALLRQANYGENVIVGMLDSGAHTHSKL</sequence>
<dbReference type="PANTHER" id="PTHR10795">
    <property type="entry name" value="PROPROTEIN CONVERTASE SUBTILISIN/KEXIN"/>
    <property type="match status" value="1"/>
</dbReference>
<evidence type="ECO:0000256" key="3">
    <source>
        <dbReference type="ARBA" id="ARBA00022729"/>
    </source>
</evidence>
<comment type="caution">
    <text evidence="7">The sequence shown here is derived from an EMBL/GenBank/DDBJ whole genome shotgun (WGS) entry which is preliminary data.</text>
</comment>
<dbReference type="Pfam" id="PF05922">
    <property type="entry name" value="Inhibitor_I9"/>
    <property type="match status" value="1"/>
</dbReference>
<keyword evidence="4" id="KW-0720">Serine protease</keyword>
<dbReference type="InterPro" id="IPR045051">
    <property type="entry name" value="SBT"/>
</dbReference>
<evidence type="ECO:0000256" key="5">
    <source>
        <dbReference type="SAM" id="SignalP"/>
    </source>
</evidence>
<dbReference type="SUPFAM" id="SSF52743">
    <property type="entry name" value="Subtilisin-like"/>
    <property type="match status" value="1"/>
</dbReference>
<accession>A0AAD4XQY5</accession>
<evidence type="ECO:0000256" key="2">
    <source>
        <dbReference type="ARBA" id="ARBA00022670"/>
    </source>
</evidence>
<protein>
    <recommendedName>
        <fullName evidence="6">Inhibitor I9 domain-containing protein</fullName>
    </recommendedName>
</protein>
<evidence type="ECO:0000256" key="1">
    <source>
        <dbReference type="ARBA" id="ARBA00011073"/>
    </source>
</evidence>
<dbReference type="InterPro" id="IPR010259">
    <property type="entry name" value="S8pro/Inhibitor_I9"/>
</dbReference>
<dbReference type="Proteomes" id="UP001202328">
    <property type="component" value="Unassembled WGS sequence"/>
</dbReference>
<dbReference type="FunFam" id="3.30.70.80:FF:000002">
    <property type="entry name" value="Subtilisin-like protease SBT5.3"/>
    <property type="match status" value="1"/>
</dbReference>
<dbReference type="Gene3D" id="3.30.70.80">
    <property type="entry name" value="Peptidase S8 propeptide/proteinase inhibitor I9"/>
    <property type="match status" value="1"/>
</dbReference>